<evidence type="ECO:0000256" key="9">
    <source>
        <dbReference type="ARBA" id="ARBA00022989"/>
    </source>
</evidence>
<proteinExistence type="inferred from homology"/>
<dbReference type="InterPro" id="IPR030922">
    <property type="entry name" value="LptF"/>
</dbReference>
<keyword evidence="10 12" id="KW-0472">Membrane</keyword>
<dbReference type="NCBIfam" id="TIGR04407">
    <property type="entry name" value="LptF_YjgP"/>
    <property type="match status" value="1"/>
</dbReference>
<feature type="transmembrane region" description="Helical" evidence="12">
    <location>
        <begin position="64"/>
        <end position="88"/>
    </location>
</feature>
<evidence type="ECO:0000256" key="8">
    <source>
        <dbReference type="ARBA" id="ARBA00022692"/>
    </source>
</evidence>
<dbReference type="KEGG" id="hha:Hhal_0680"/>
<comment type="function">
    <text evidence="1">Part of the ABC transporter complex LptBFG involved in the translocation of lipopolysaccharide (LPS) from the inner membrane to the outer membrane.</text>
</comment>
<dbReference type="HOGENOM" id="CLU_028799_0_1_6"/>
<keyword evidence="8 12" id="KW-0812">Transmembrane</keyword>
<evidence type="ECO:0000313" key="14">
    <source>
        <dbReference type="Proteomes" id="UP000000647"/>
    </source>
</evidence>
<feature type="transmembrane region" description="Helical" evidence="12">
    <location>
        <begin position="305"/>
        <end position="323"/>
    </location>
</feature>
<dbReference type="OrthoDB" id="9778062at2"/>
<evidence type="ECO:0000256" key="3">
    <source>
        <dbReference type="ARBA" id="ARBA00007725"/>
    </source>
</evidence>
<evidence type="ECO:0000256" key="1">
    <source>
        <dbReference type="ARBA" id="ARBA00002265"/>
    </source>
</evidence>
<dbReference type="GO" id="GO:0055085">
    <property type="term" value="P:transmembrane transport"/>
    <property type="evidence" value="ECO:0007669"/>
    <property type="project" value="InterPro"/>
</dbReference>
<sequence>MGPSPLGLSIIDRYLVREAAGAALAVLAVLFAVLSANQLIDYLADAAGGDLPGEAVAALMGLQILRYLGVVIPAALFLGIVLALGRLYRDSELPVLAACGVGPARQMRGLLLLALPVAVGVGALSTVAAPWASHTADVYAEQAARTADLGALQAGRFIGGGDAGTVYASRTDGDGVLREVFAHARDGELETVIRADRGRQLIDPETGQRFFVFEDGHRYDGHPGQLDWRVTDFDRHGLLIDTREPREVSRDREGTPTAELWAAGGLQDRAEIEWRLSMPVMVVVLSLLAVPLAKAEPRDGRYGKLLSAVLVFVAYFQLLSSGREWLEAGIVPAPLGLWWVHLLAGVAVVLWTRRRFGVVPGWWRRPAGRRAG</sequence>
<evidence type="ECO:0000256" key="4">
    <source>
        <dbReference type="ARBA" id="ARBA00014213"/>
    </source>
</evidence>
<evidence type="ECO:0000256" key="7">
    <source>
        <dbReference type="ARBA" id="ARBA00022519"/>
    </source>
</evidence>
<reference evidence="14" key="1">
    <citation type="submission" date="2006-12" db="EMBL/GenBank/DDBJ databases">
        <title>Complete sequence of Halorhodospira halophila SL1.</title>
        <authorList>
            <consortium name="US DOE Joint Genome Institute"/>
            <person name="Copeland A."/>
            <person name="Lucas S."/>
            <person name="Lapidus A."/>
            <person name="Barry K."/>
            <person name="Detter J.C."/>
            <person name="Glavina del Rio T."/>
            <person name="Hammon N."/>
            <person name="Israni S."/>
            <person name="Dalin E."/>
            <person name="Tice H."/>
            <person name="Pitluck S."/>
            <person name="Saunders E."/>
            <person name="Brettin T."/>
            <person name="Bruce D."/>
            <person name="Han C."/>
            <person name="Tapia R."/>
            <person name="Schmutz J."/>
            <person name="Larimer F."/>
            <person name="Land M."/>
            <person name="Hauser L."/>
            <person name="Kyrpides N."/>
            <person name="Mikhailova N."/>
            <person name="Hoff W."/>
            <person name="Richardson P."/>
        </authorList>
    </citation>
    <scope>NUCLEOTIDE SEQUENCE [LARGE SCALE GENOMIC DNA]</scope>
    <source>
        <strain evidence="14">DSM 244 / SL1</strain>
    </source>
</reference>
<keyword evidence="7" id="KW-0997">Cell inner membrane</keyword>
<evidence type="ECO:0000256" key="5">
    <source>
        <dbReference type="ARBA" id="ARBA00022448"/>
    </source>
</evidence>
<reference evidence="13 14" key="2">
    <citation type="journal article" date="2013" name="Stand. Genomic Sci.">
        <title>Complete genome sequence of Halorhodospira halophila SL1.</title>
        <authorList>
            <person name="Challacombe J.F."/>
            <person name="Majid S."/>
            <person name="Deole R."/>
            <person name="Brettin T.S."/>
            <person name="Bruce D."/>
            <person name="Delano S.F."/>
            <person name="Detter J.C."/>
            <person name="Gleasner C.D."/>
            <person name="Han C.S."/>
            <person name="Misra M."/>
            <person name="Reitenga K.G."/>
            <person name="Mikhailova N."/>
            <person name="Woyke T."/>
            <person name="Pitluck S."/>
            <person name="Nolan M."/>
            <person name="Land M.L."/>
            <person name="Saunders E."/>
            <person name="Tapia R."/>
            <person name="Lapidus A."/>
            <person name="Ivanova N."/>
            <person name="Hoff W.D."/>
        </authorList>
    </citation>
    <scope>NUCLEOTIDE SEQUENCE [LARGE SCALE GENOMIC DNA]</scope>
    <source>
        <strain evidence="14">DSM 244 / SL1</strain>
    </source>
</reference>
<evidence type="ECO:0000256" key="12">
    <source>
        <dbReference type="SAM" id="Phobius"/>
    </source>
</evidence>
<feature type="transmembrane region" description="Helical" evidence="12">
    <location>
        <begin position="21"/>
        <end position="44"/>
    </location>
</feature>
<dbReference type="GO" id="GO:0043190">
    <property type="term" value="C:ATP-binding cassette (ABC) transporter complex"/>
    <property type="evidence" value="ECO:0007669"/>
    <property type="project" value="InterPro"/>
</dbReference>
<dbReference type="InterPro" id="IPR005495">
    <property type="entry name" value="LptG/LptF_permease"/>
</dbReference>
<evidence type="ECO:0000313" key="13">
    <source>
        <dbReference type="EMBL" id="ABM61462.1"/>
    </source>
</evidence>
<comment type="subunit">
    <text evidence="11">Component of the lipopolysaccharide transport and assembly complex. The LptBFG transporter is composed of two ATP-binding proteins (LptB) and two transmembrane proteins (LptF and LptG).</text>
</comment>
<keyword evidence="14" id="KW-1185">Reference proteome</keyword>
<name>A1WUV0_HALHL</name>
<gene>
    <name evidence="13" type="ordered locus">Hhal_0680</name>
</gene>
<evidence type="ECO:0000256" key="10">
    <source>
        <dbReference type="ARBA" id="ARBA00023136"/>
    </source>
</evidence>
<keyword evidence="5" id="KW-0813">Transport</keyword>
<evidence type="ECO:0000256" key="11">
    <source>
        <dbReference type="ARBA" id="ARBA00026081"/>
    </source>
</evidence>
<dbReference type="eggNOG" id="COG0795">
    <property type="taxonomic scope" value="Bacteria"/>
</dbReference>
<evidence type="ECO:0000256" key="2">
    <source>
        <dbReference type="ARBA" id="ARBA00004429"/>
    </source>
</evidence>
<evidence type="ECO:0000256" key="6">
    <source>
        <dbReference type="ARBA" id="ARBA00022475"/>
    </source>
</evidence>
<dbReference type="AlphaFoldDB" id="A1WUV0"/>
<dbReference type="PANTHER" id="PTHR33529:SF7">
    <property type="entry name" value="LIPOPOLYSACCHARIDE EXPORT SYSTEM PERMEASE PROTEIN LPTF"/>
    <property type="match status" value="1"/>
</dbReference>
<dbReference type="PANTHER" id="PTHR33529">
    <property type="entry name" value="SLR0882 PROTEIN-RELATED"/>
    <property type="match status" value="1"/>
</dbReference>
<comment type="similarity">
    <text evidence="3">Belongs to the LptF/LptG family.</text>
</comment>
<organism evidence="13 14">
    <name type="scientific">Halorhodospira halophila (strain DSM 244 / SL1)</name>
    <name type="common">Ectothiorhodospira halophila (strain DSM 244 / SL1)</name>
    <dbReference type="NCBI Taxonomy" id="349124"/>
    <lineage>
        <taxon>Bacteria</taxon>
        <taxon>Pseudomonadati</taxon>
        <taxon>Pseudomonadota</taxon>
        <taxon>Gammaproteobacteria</taxon>
        <taxon>Chromatiales</taxon>
        <taxon>Ectothiorhodospiraceae</taxon>
        <taxon>Halorhodospira</taxon>
    </lineage>
</organism>
<dbReference type="EMBL" id="CP000544">
    <property type="protein sequence ID" value="ABM61462.1"/>
    <property type="molecule type" value="Genomic_DNA"/>
</dbReference>
<feature type="transmembrane region" description="Helical" evidence="12">
    <location>
        <begin position="109"/>
        <end position="132"/>
    </location>
</feature>
<keyword evidence="6" id="KW-1003">Cell membrane</keyword>
<protein>
    <recommendedName>
        <fullName evidence="4">Lipopolysaccharide export system permease protein LptF</fullName>
    </recommendedName>
</protein>
<dbReference type="GO" id="GO:0015920">
    <property type="term" value="P:lipopolysaccharide transport"/>
    <property type="evidence" value="ECO:0007669"/>
    <property type="project" value="TreeGrafter"/>
</dbReference>
<feature type="transmembrane region" description="Helical" evidence="12">
    <location>
        <begin position="335"/>
        <end position="352"/>
    </location>
</feature>
<feature type="transmembrane region" description="Helical" evidence="12">
    <location>
        <begin position="276"/>
        <end position="293"/>
    </location>
</feature>
<keyword evidence="9 12" id="KW-1133">Transmembrane helix</keyword>
<dbReference type="Pfam" id="PF03739">
    <property type="entry name" value="LptF_LptG"/>
    <property type="match status" value="1"/>
</dbReference>
<comment type="subcellular location">
    <subcellularLocation>
        <location evidence="2">Cell inner membrane</location>
        <topology evidence="2">Multi-pass membrane protein</topology>
    </subcellularLocation>
</comment>
<dbReference type="STRING" id="349124.Hhal_0680"/>
<dbReference type="Proteomes" id="UP000000647">
    <property type="component" value="Chromosome"/>
</dbReference>
<accession>A1WUV0</accession>